<evidence type="ECO:0000256" key="1">
    <source>
        <dbReference type="SAM" id="MobiDB-lite"/>
    </source>
</evidence>
<feature type="compositionally biased region" description="Low complexity" evidence="1">
    <location>
        <begin position="39"/>
        <end position="50"/>
    </location>
</feature>
<name>A0A6J4V9T2_9BACT</name>
<dbReference type="EMBL" id="CADCWK010000295">
    <property type="protein sequence ID" value="CAA9571046.1"/>
    <property type="molecule type" value="Genomic_DNA"/>
</dbReference>
<gene>
    <name evidence="2" type="ORF">AVDCRST_MAG33-2540</name>
</gene>
<proteinExistence type="predicted"/>
<organism evidence="2">
    <name type="scientific">uncultured Thermomicrobiales bacterium</name>
    <dbReference type="NCBI Taxonomy" id="1645740"/>
    <lineage>
        <taxon>Bacteria</taxon>
        <taxon>Pseudomonadati</taxon>
        <taxon>Thermomicrobiota</taxon>
        <taxon>Thermomicrobia</taxon>
        <taxon>Thermomicrobiales</taxon>
        <taxon>environmental samples</taxon>
    </lineage>
</organism>
<sequence>MGSGQTTSHFDDPADSWVSLTCRSFVMLQDYPRPYDRSGMGVSGNVNGSNPLAKTMSEEAGEP</sequence>
<protein>
    <submittedName>
        <fullName evidence="2">Uncharacterized protein</fullName>
    </submittedName>
</protein>
<feature type="region of interest" description="Disordered" evidence="1">
    <location>
        <begin position="39"/>
        <end position="63"/>
    </location>
</feature>
<reference evidence="2" key="1">
    <citation type="submission" date="2020-02" db="EMBL/GenBank/DDBJ databases">
        <authorList>
            <person name="Meier V. D."/>
        </authorList>
    </citation>
    <scope>NUCLEOTIDE SEQUENCE</scope>
    <source>
        <strain evidence="2">AVDCRST_MAG33</strain>
    </source>
</reference>
<dbReference type="AlphaFoldDB" id="A0A6J4V9T2"/>
<accession>A0A6J4V9T2</accession>
<evidence type="ECO:0000313" key="2">
    <source>
        <dbReference type="EMBL" id="CAA9571046.1"/>
    </source>
</evidence>